<evidence type="ECO:0000313" key="6">
    <source>
        <dbReference type="EMBL" id="CAF3801919.1"/>
    </source>
</evidence>
<evidence type="ECO:0000313" key="7">
    <source>
        <dbReference type="EMBL" id="CAF3901103.1"/>
    </source>
</evidence>
<evidence type="ECO:0000313" key="3">
    <source>
        <dbReference type="EMBL" id="CAF1015560.1"/>
    </source>
</evidence>
<dbReference type="EMBL" id="CAJNOU010001427">
    <property type="protein sequence ID" value="CAF1202691.1"/>
    <property type="molecule type" value="Genomic_DNA"/>
</dbReference>
<dbReference type="InterPro" id="IPR000421">
    <property type="entry name" value="FA58C"/>
</dbReference>
<dbReference type="PANTHER" id="PTHR33906:SF1">
    <property type="entry name" value="INTRAFLAGELLAR TRANSPORT PROTEIN 25 HOMOLOG"/>
    <property type="match status" value="1"/>
</dbReference>
<dbReference type="InterPro" id="IPR008979">
    <property type="entry name" value="Galactose-bd-like_sf"/>
</dbReference>
<dbReference type="SUPFAM" id="SSF49785">
    <property type="entry name" value="Galactose-binding domain-like"/>
    <property type="match status" value="1"/>
</dbReference>
<gene>
    <name evidence="7" type="ORF">FNK824_LOCUS20578</name>
    <name evidence="5" type="ORF">JXQ802_LOCUS34255</name>
    <name evidence="6" type="ORF">OTI717_LOCUS18325</name>
    <name evidence="2" type="ORF">PYM288_LOCUS11070</name>
    <name evidence="3" type="ORF">RFH988_LOCUS14919</name>
    <name evidence="4" type="ORF">SEV965_LOCUS21236</name>
</gene>
<dbReference type="EMBL" id="CAJNOO010000705">
    <property type="protein sequence ID" value="CAF1015560.1"/>
    <property type="molecule type" value="Genomic_DNA"/>
</dbReference>
<dbReference type="EMBL" id="CAJOAX010002518">
    <property type="protein sequence ID" value="CAF3801919.1"/>
    <property type="molecule type" value="Genomic_DNA"/>
</dbReference>
<dbReference type="GO" id="GO:0030992">
    <property type="term" value="C:intraciliary transport particle B"/>
    <property type="evidence" value="ECO:0007669"/>
    <property type="project" value="InterPro"/>
</dbReference>
<reference evidence="5" key="1">
    <citation type="submission" date="2021-02" db="EMBL/GenBank/DDBJ databases">
        <authorList>
            <person name="Nowell W R."/>
        </authorList>
    </citation>
    <scope>NUCLEOTIDE SEQUENCE</scope>
</reference>
<comment type="caution">
    <text evidence="5">The sequence shown here is derived from an EMBL/GenBank/DDBJ whole genome shotgun (WGS) entry which is preliminary data.</text>
</comment>
<evidence type="ECO:0000313" key="5">
    <source>
        <dbReference type="EMBL" id="CAF1391882.1"/>
    </source>
</evidence>
<dbReference type="Proteomes" id="UP000663889">
    <property type="component" value="Unassembled WGS sequence"/>
</dbReference>
<dbReference type="Proteomes" id="UP000663882">
    <property type="component" value="Unassembled WGS sequence"/>
</dbReference>
<accession>A0A815K6T7</accession>
<dbReference type="GO" id="GO:0042073">
    <property type="term" value="P:intraciliary transport"/>
    <property type="evidence" value="ECO:0007669"/>
    <property type="project" value="InterPro"/>
</dbReference>
<feature type="domain" description="F5/8 type C" evidence="1">
    <location>
        <begin position="13"/>
        <end position="124"/>
    </location>
</feature>
<evidence type="ECO:0000313" key="8">
    <source>
        <dbReference type="Proteomes" id="UP000663870"/>
    </source>
</evidence>
<evidence type="ECO:0000313" key="4">
    <source>
        <dbReference type="EMBL" id="CAF1202691.1"/>
    </source>
</evidence>
<protein>
    <recommendedName>
        <fullName evidence="1">F5/8 type C domain-containing protein</fullName>
    </recommendedName>
</protein>
<evidence type="ECO:0000259" key="1">
    <source>
        <dbReference type="Pfam" id="PF00754"/>
    </source>
</evidence>
<evidence type="ECO:0000313" key="2">
    <source>
        <dbReference type="EMBL" id="CAF0931334.1"/>
    </source>
</evidence>
<dbReference type="EMBL" id="CAJNOL010001616">
    <property type="protein sequence ID" value="CAF1391882.1"/>
    <property type="molecule type" value="Genomic_DNA"/>
</dbReference>
<dbReference type="AlphaFoldDB" id="A0A815K6T7"/>
<dbReference type="Proteomes" id="UP000663823">
    <property type="component" value="Unassembled WGS sequence"/>
</dbReference>
<dbReference type="Gene3D" id="2.60.120.260">
    <property type="entry name" value="Galactose-binding domain-like"/>
    <property type="match status" value="1"/>
</dbReference>
<proteinExistence type="predicted"/>
<organism evidence="5 8">
    <name type="scientific">Rotaria sordida</name>
    <dbReference type="NCBI Taxonomy" id="392033"/>
    <lineage>
        <taxon>Eukaryota</taxon>
        <taxon>Metazoa</taxon>
        <taxon>Spiralia</taxon>
        <taxon>Gnathifera</taxon>
        <taxon>Rotifera</taxon>
        <taxon>Eurotatoria</taxon>
        <taxon>Bdelloidea</taxon>
        <taxon>Philodinida</taxon>
        <taxon>Philodinidae</taxon>
        <taxon>Rotaria</taxon>
    </lineage>
</organism>
<sequence>MTLTESNAFVSMASSADQDYPASNILDSSEKVFWMTTGLYPQEFIITFKEPIEFRHIRFVTSNVKRFVMFTTSNQEPKNFETIFEKTLPNNENNLQITDYTLDRSIDVRHFKCVILAGYDSFSSVHSLKFDAENSRMGKKY</sequence>
<keyword evidence="8" id="KW-1185">Reference proteome</keyword>
<dbReference type="InterPro" id="IPR033558">
    <property type="entry name" value="IFT25"/>
</dbReference>
<dbReference type="EMBL" id="CAJNOH010000181">
    <property type="protein sequence ID" value="CAF0931334.1"/>
    <property type="molecule type" value="Genomic_DNA"/>
</dbReference>
<dbReference type="PANTHER" id="PTHR33906">
    <property type="entry name" value="INTRAFLAGELLAR TRANSPORT PROTEIN 25 HOMOLOG"/>
    <property type="match status" value="1"/>
</dbReference>
<dbReference type="EMBL" id="CAJOBE010003797">
    <property type="protein sequence ID" value="CAF3901103.1"/>
    <property type="molecule type" value="Genomic_DNA"/>
</dbReference>
<dbReference type="Proteomes" id="UP000663854">
    <property type="component" value="Unassembled WGS sequence"/>
</dbReference>
<dbReference type="GO" id="GO:0005929">
    <property type="term" value="C:cilium"/>
    <property type="evidence" value="ECO:0007669"/>
    <property type="project" value="TreeGrafter"/>
</dbReference>
<name>A0A815K6T7_9BILA</name>
<dbReference type="Proteomes" id="UP000663874">
    <property type="component" value="Unassembled WGS sequence"/>
</dbReference>
<dbReference type="Pfam" id="PF00754">
    <property type="entry name" value="F5_F8_type_C"/>
    <property type="match status" value="1"/>
</dbReference>
<dbReference type="OrthoDB" id="271080at2759"/>
<dbReference type="Proteomes" id="UP000663870">
    <property type="component" value="Unassembled WGS sequence"/>
</dbReference>